<organism evidence="9">
    <name type="scientific">Borrelia coriaceae ATCC 43381</name>
    <dbReference type="NCBI Taxonomy" id="1408429"/>
    <lineage>
        <taxon>Bacteria</taxon>
        <taxon>Pseudomonadati</taxon>
        <taxon>Spirochaetota</taxon>
        <taxon>Spirochaetia</taxon>
        <taxon>Spirochaetales</taxon>
        <taxon>Borreliaceae</taxon>
        <taxon>Borrelia</taxon>
    </lineage>
</organism>
<keyword evidence="6" id="KW-0564">Palmitate</keyword>
<proteinExistence type="predicted"/>
<protein>
    <submittedName>
        <fullName evidence="9">Basic membrane protein C</fullName>
    </submittedName>
</protein>
<dbReference type="Pfam" id="PF02608">
    <property type="entry name" value="Bmp"/>
    <property type="match status" value="1"/>
</dbReference>
<keyword evidence="3" id="KW-1003">Cell membrane</keyword>
<dbReference type="EMBL" id="CP005749">
    <property type="protein sequence ID" value="AHH11310.1"/>
    <property type="molecule type" value="Genomic_DNA"/>
</dbReference>
<reference evidence="9" key="1">
    <citation type="submission" date="2013-04" db="EMBL/GenBank/DDBJ databases">
        <title>Comparative Genomics of Relapsing Fever Spirochetes.</title>
        <authorList>
            <person name="Schwan T.G."/>
            <person name="Raffel S.J."/>
            <person name="Porcella S.F."/>
            <person name="Martens C.A."/>
            <person name="Bruno D.P."/>
            <person name="Ricklefs S.M."/>
            <person name="Barbian K.B."/>
        </authorList>
    </citation>
    <scope>NUCLEOTIDE SEQUENCE</scope>
    <source>
        <strain evidence="9">Co53</strain>
        <plasmid evidence="9">unnamed</plasmid>
    </source>
</reference>
<keyword evidence="2" id="KW-0813">Transport</keyword>
<evidence type="ECO:0000256" key="4">
    <source>
        <dbReference type="ARBA" id="ARBA00022729"/>
    </source>
</evidence>
<evidence type="ECO:0000256" key="6">
    <source>
        <dbReference type="ARBA" id="ARBA00023139"/>
    </source>
</evidence>
<evidence type="ECO:0000256" key="3">
    <source>
        <dbReference type="ARBA" id="ARBA00022475"/>
    </source>
</evidence>
<dbReference type="InterPro" id="IPR003760">
    <property type="entry name" value="PnrA-like"/>
</dbReference>
<evidence type="ECO:0000256" key="7">
    <source>
        <dbReference type="ARBA" id="ARBA00023288"/>
    </source>
</evidence>
<dbReference type="PANTHER" id="PTHR34296">
    <property type="entry name" value="TRANSCRIPTIONAL ACTIVATOR PROTEIN MED"/>
    <property type="match status" value="1"/>
</dbReference>
<evidence type="ECO:0000256" key="2">
    <source>
        <dbReference type="ARBA" id="ARBA00022448"/>
    </source>
</evidence>
<keyword evidence="4" id="KW-0732">Signal</keyword>
<dbReference type="InterPro" id="IPR050957">
    <property type="entry name" value="BMP_lipoprotein"/>
</dbReference>
<evidence type="ECO:0000313" key="9">
    <source>
        <dbReference type="EMBL" id="AHH11310.1"/>
    </source>
</evidence>
<name>W5SWK8_9SPIR</name>
<dbReference type="AlphaFoldDB" id="W5SWK8"/>
<keyword evidence="7" id="KW-0449">Lipoprotein</keyword>
<dbReference type="GO" id="GO:0005886">
    <property type="term" value="C:plasma membrane"/>
    <property type="evidence" value="ECO:0007669"/>
    <property type="project" value="UniProtKB-SubCell"/>
</dbReference>
<geneLocation type="plasmid" evidence="9">
    <name>unnamed</name>
</geneLocation>
<dbReference type="PANTHER" id="PTHR34296:SF2">
    <property type="entry name" value="ABC TRANSPORTER GUANOSINE-BINDING PROTEIN NUPN"/>
    <property type="match status" value="1"/>
</dbReference>
<keyword evidence="9" id="KW-0614">Plasmid</keyword>
<feature type="domain" description="ABC transporter substrate-binding protein PnrA-like" evidence="8">
    <location>
        <begin position="53"/>
        <end position="364"/>
    </location>
</feature>
<evidence type="ECO:0000256" key="1">
    <source>
        <dbReference type="ARBA" id="ARBA00004236"/>
    </source>
</evidence>
<sequence length="377" mass="42223">MLFLLIVCFFLKFVFRRGLVVSKNLCFMFLFSLFFISCFFSRKSSTVINNQVVMGIISPRSFDTNGYFRNAFNGALNASNEFGIKLIPKVLTPYPVEGKRLMTFDEVLSEDIFALQKEGANFIWFVSSYFSDMAIRFAYENSDILYGIIDDFSREQAVFPKNLISIVFRVEEGAFLAGYLASKVSKSNRIGFVTGVNIPNVNRFLVGFRAGAFYENSKTRVILKRILKDRDEAVGEAVAKYMYLQDGVDVILPVVGPAVFGIFRVAKDLGPGHYVIGIDKEHSNFAPGHVIASVIKDVGKVISDCSSDIIKSRNFNVGGLIENGIKEGIVTLIKDPSIIGKDLFDVLTKIQVEIVNGELVIPSTDYELDLFKEKLKR</sequence>
<dbReference type="Gene3D" id="3.40.50.2300">
    <property type="match status" value="2"/>
</dbReference>
<evidence type="ECO:0000256" key="5">
    <source>
        <dbReference type="ARBA" id="ARBA00023136"/>
    </source>
</evidence>
<gene>
    <name evidence="9" type="ORF">BCO_0077101</name>
</gene>
<evidence type="ECO:0000259" key="8">
    <source>
        <dbReference type="Pfam" id="PF02608"/>
    </source>
</evidence>
<dbReference type="HOGENOM" id="CLU_038813_0_2_12"/>
<comment type="subcellular location">
    <subcellularLocation>
        <location evidence="1">Cell membrane</location>
    </subcellularLocation>
</comment>
<dbReference type="CDD" id="cd06354">
    <property type="entry name" value="PBP1_PrnA-like"/>
    <property type="match status" value="1"/>
</dbReference>
<accession>W5SWK8</accession>
<keyword evidence="5" id="KW-0472">Membrane</keyword>